<evidence type="ECO:0000256" key="6">
    <source>
        <dbReference type="ARBA" id="ARBA00023055"/>
    </source>
</evidence>
<evidence type="ECO:0000256" key="1">
    <source>
        <dbReference type="ARBA" id="ARBA00002053"/>
    </source>
</evidence>
<dbReference type="SMART" id="SM00737">
    <property type="entry name" value="ML"/>
    <property type="match status" value="1"/>
</dbReference>
<evidence type="ECO:0000256" key="4">
    <source>
        <dbReference type="ARBA" id="ARBA00022448"/>
    </source>
</evidence>
<dbReference type="InterPro" id="IPR014756">
    <property type="entry name" value="Ig_E-set"/>
</dbReference>
<evidence type="ECO:0000313" key="9">
    <source>
        <dbReference type="Proteomes" id="UP001652660"/>
    </source>
</evidence>
<accession>A0ABM4UU50</accession>
<protein>
    <recommendedName>
        <fullName evidence="8">MD-2-related lipid-recognition domain-containing protein</fullName>
    </recommendedName>
</protein>
<feature type="signal peptide" evidence="7">
    <location>
        <begin position="1"/>
        <end position="29"/>
    </location>
</feature>
<keyword evidence="6" id="KW-0445">Lipid transport</keyword>
<evidence type="ECO:0000256" key="5">
    <source>
        <dbReference type="ARBA" id="ARBA00022729"/>
    </source>
</evidence>
<dbReference type="GeneID" id="140009385"/>
<keyword evidence="9" id="KW-1185">Reference proteome</keyword>
<name>A0ABM4UU50_COFAR</name>
<keyword evidence="4" id="KW-0813">Transport</keyword>
<evidence type="ECO:0000256" key="2">
    <source>
        <dbReference type="ARBA" id="ARBA00006370"/>
    </source>
</evidence>
<keyword evidence="5 7" id="KW-0732">Signal</keyword>
<organism evidence="9 10">
    <name type="scientific">Coffea arabica</name>
    <name type="common">Arabian coffee</name>
    <dbReference type="NCBI Taxonomy" id="13443"/>
    <lineage>
        <taxon>Eukaryota</taxon>
        <taxon>Viridiplantae</taxon>
        <taxon>Streptophyta</taxon>
        <taxon>Embryophyta</taxon>
        <taxon>Tracheophyta</taxon>
        <taxon>Spermatophyta</taxon>
        <taxon>Magnoliopsida</taxon>
        <taxon>eudicotyledons</taxon>
        <taxon>Gunneridae</taxon>
        <taxon>Pentapetalae</taxon>
        <taxon>asterids</taxon>
        <taxon>lamiids</taxon>
        <taxon>Gentianales</taxon>
        <taxon>Rubiaceae</taxon>
        <taxon>Ixoroideae</taxon>
        <taxon>Gardenieae complex</taxon>
        <taxon>Bertiereae - Coffeeae clade</taxon>
        <taxon>Coffeeae</taxon>
        <taxon>Coffea</taxon>
    </lineage>
</organism>
<comment type="subunit">
    <text evidence="3">Monomer.</text>
</comment>
<evidence type="ECO:0000313" key="10">
    <source>
        <dbReference type="RefSeq" id="XP_071910797.1"/>
    </source>
</evidence>
<feature type="domain" description="MD-2-related lipid-recognition" evidence="8">
    <location>
        <begin position="34"/>
        <end position="149"/>
    </location>
</feature>
<sequence>MARSQLINLIGLLGLFLSVALLLVPSTSAASTKVRYCDKKAQYAVKVSGVDITPYPITRNKKTTFKIAASTDATIAGGELVIDVSYFGFNVRTEKHNLCNETSCPVTAGDFEIAHSQVLPGYTPPGSYTLKLKLSDANKQLLTCINFDFSIGFVATEDVADT</sequence>
<reference evidence="10" key="1">
    <citation type="submission" date="2025-08" db="UniProtKB">
        <authorList>
            <consortium name="RefSeq"/>
        </authorList>
    </citation>
    <scope>IDENTIFICATION</scope>
    <source>
        <tissue evidence="10">Leaves</tissue>
    </source>
</reference>
<dbReference type="InterPro" id="IPR003172">
    <property type="entry name" value="ML_dom"/>
</dbReference>
<dbReference type="InterPro" id="IPR033917">
    <property type="entry name" value="ML_PG-PI_TP"/>
</dbReference>
<dbReference type="PANTHER" id="PTHR11306">
    <property type="entry name" value="NIEMANN PICK TYPE C2 PROTEIN NPC2-RELATED"/>
    <property type="match status" value="1"/>
</dbReference>
<dbReference type="Pfam" id="PF02221">
    <property type="entry name" value="E1_DerP2_DerF2"/>
    <property type="match status" value="1"/>
</dbReference>
<evidence type="ECO:0000259" key="8">
    <source>
        <dbReference type="SMART" id="SM00737"/>
    </source>
</evidence>
<gene>
    <name evidence="10" type="primary">LOC140009385</name>
</gene>
<comment type="similarity">
    <text evidence="2">Belongs to the NPC2 family.</text>
</comment>
<dbReference type="PANTHER" id="PTHR11306:SF0">
    <property type="entry name" value="PHOSPHATIDYLGLYCEROL_PHOSPHATIDYLINOSITOL TRANSFER PROTEIN"/>
    <property type="match status" value="1"/>
</dbReference>
<dbReference type="InterPro" id="IPR039670">
    <property type="entry name" value="NPC2-like"/>
</dbReference>
<evidence type="ECO:0000256" key="3">
    <source>
        <dbReference type="ARBA" id="ARBA00011245"/>
    </source>
</evidence>
<dbReference type="Proteomes" id="UP001652660">
    <property type="component" value="Chromosome 6e"/>
</dbReference>
<feature type="chain" id="PRO_5045470726" description="MD-2-related lipid-recognition domain-containing protein" evidence="7">
    <location>
        <begin position="30"/>
        <end position="162"/>
    </location>
</feature>
<dbReference type="CDD" id="cd00917">
    <property type="entry name" value="PG-PI_TP"/>
    <property type="match status" value="1"/>
</dbReference>
<dbReference type="RefSeq" id="XP_071910797.1">
    <property type="nucleotide sequence ID" value="XM_072054696.1"/>
</dbReference>
<dbReference type="Gene3D" id="2.60.40.770">
    <property type="match status" value="1"/>
</dbReference>
<proteinExistence type="inferred from homology"/>
<dbReference type="SUPFAM" id="SSF81296">
    <property type="entry name" value="E set domains"/>
    <property type="match status" value="1"/>
</dbReference>
<evidence type="ECO:0000256" key="7">
    <source>
        <dbReference type="SAM" id="SignalP"/>
    </source>
</evidence>
<comment type="function">
    <text evidence="1">Catalyzes the intermembrane transfer of phosphatidylglycerol and phosphatidylinositol.</text>
</comment>